<dbReference type="SUPFAM" id="SSF56784">
    <property type="entry name" value="HAD-like"/>
    <property type="match status" value="1"/>
</dbReference>
<dbReference type="InterPro" id="IPR004469">
    <property type="entry name" value="PSP"/>
</dbReference>
<dbReference type="NCBIfam" id="TIGR00338">
    <property type="entry name" value="serB"/>
    <property type="match status" value="1"/>
</dbReference>
<dbReference type="UniPathway" id="UPA00135">
    <property type="reaction ID" value="UER00198"/>
</dbReference>
<evidence type="ECO:0000256" key="3">
    <source>
        <dbReference type="ARBA" id="ARBA00009184"/>
    </source>
</evidence>
<dbReference type="EMBL" id="AGNL01041039">
    <property type="protein sequence ID" value="EJK51772.1"/>
    <property type="molecule type" value="Genomic_DNA"/>
</dbReference>
<protein>
    <recommendedName>
        <fullName evidence="4">phosphoserine phosphatase</fullName>
        <ecNumber evidence="4">3.1.3.3</ecNumber>
    </recommendedName>
    <alternativeName>
        <fullName evidence="10">O-phosphoserine phosphohydrolase</fullName>
    </alternativeName>
</protein>
<dbReference type="EC" id="3.1.3.3" evidence="4"/>
<evidence type="ECO:0000313" key="13">
    <source>
        <dbReference type="EMBL" id="EJK51772.1"/>
    </source>
</evidence>
<evidence type="ECO:0000256" key="7">
    <source>
        <dbReference type="ARBA" id="ARBA00022801"/>
    </source>
</evidence>
<comment type="similarity">
    <text evidence="3">Belongs to the HAD-like hydrolase superfamily. SerB family.</text>
</comment>
<dbReference type="Gene3D" id="1.10.150.210">
    <property type="entry name" value="Phosphoserine phosphatase, domain 2"/>
    <property type="match status" value="1"/>
</dbReference>
<accession>K0RYQ5</accession>
<proteinExistence type="inferred from homology"/>
<organism evidence="13 14">
    <name type="scientific">Thalassiosira oceanica</name>
    <name type="common">Marine diatom</name>
    <dbReference type="NCBI Taxonomy" id="159749"/>
    <lineage>
        <taxon>Eukaryota</taxon>
        <taxon>Sar</taxon>
        <taxon>Stramenopiles</taxon>
        <taxon>Ochrophyta</taxon>
        <taxon>Bacillariophyta</taxon>
        <taxon>Coscinodiscophyceae</taxon>
        <taxon>Thalassiosirophycidae</taxon>
        <taxon>Thalassiosirales</taxon>
        <taxon>Thalassiosiraceae</taxon>
        <taxon>Thalassiosira</taxon>
    </lineage>
</organism>
<keyword evidence="8" id="KW-0460">Magnesium</keyword>
<dbReference type="eggNOG" id="KOG1615">
    <property type="taxonomic scope" value="Eukaryota"/>
</dbReference>
<keyword evidence="9" id="KW-0718">Serine biosynthesis</keyword>
<dbReference type="Proteomes" id="UP000266841">
    <property type="component" value="Unassembled WGS sequence"/>
</dbReference>
<dbReference type="FunFam" id="1.10.150.210:FF:000003">
    <property type="entry name" value="Phosphoserine phosphatase SerB"/>
    <property type="match status" value="1"/>
</dbReference>
<dbReference type="OrthoDB" id="27226at2759"/>
<dbReference type="GO" id="GO:0036424">
    <property type="term" value="F:L-phosphoserine phosphatase activity"/>
    <property type="evidence" value="ECO:0007669"/>
    <property type="project" value="InterPro"/>
</dbReference>
<dbReference type="GO" id="GO:0006564">
    <property type="term" value="P:L-serine biosynthetic process"/>
    <property type="evidence" value="ECO:0007669"/>
    <property type="project" value="UniProtKB-KW"/>
</dbReference>
<dbReference type="CDD" id="cd04309">
    <property type="entry name" value="HAD_PSP_eu"/>
    <property type="match status" value="1"/>
</dbReference>
<evidence type="ECO:0000256" key="8">
    <source>
        <dbReference type="ARBA" id="ARBA00022842"/>
    </source>
</evidence>
<keyword evidence="7" id="KW-0378">Hydrolase</keyword>
<keyword evidence="5" id="KW-0028">Amino-acid biosynthesis</keyword>
<evidence type="ECO:0000256" key="6">
    <source>
        <dbReference type="ARBA" id="ARBA00022723"/>
    </source>
</evidence>
<evidence type="ECO:0000256" key="1">
    <source>
        <dbReference type="ARBA" id="ARBA00001946"/>
    </source>
</evidence>
<dbReference type="GO" id="GO:0005737">
    <property type="term" value="C:cytoplasm"/>
    <property type="evidence" value="ECO:0007669"/>
    <property type="project" value="TreeGrafter"/>
</dbReference>
<keyword evidence="14" id="KW-1185">Reference proteome</keyword>
<comment type="pathway">
    <text evidence="2">Amino-acid biosynthesis; L-serine biosynthesis; L-serine from 3-phospho-D-glycerate: step 3/3.</text>
</comment>
<dbReference type="InterPro" id="IPR050582">
    <property type="entry name" value="HAD-like_SerB"/>
</dbReference>
<feature type="active site" description="Nucleophile" evidence="11">
    <location>
        <position position="160"/>
    </location>
</feature>
<feature type="region of interest" description="Disordered" evidence="12">
    <location>
        <begin position="19"/>
        <end position="84"/>
    </location>
</feature>
<comment type="cofactor">
    <cofactor evidence="1">
        <name>Mg(2+)</name>
        <dbReference type="ChEBI" id="CHEBI:18420"/>
    </cofactor>
</comment>
<evidence type="ECO:0000256" key="2">
    <source>
        <dbReference type="ARBA" id="ARBA00005135"/>
    </source>
</evidence>
<evidence type="ECO:0000256" key="9">
    <source>
        <dbReference type="ARBA" id="ARBA00023299"/>
    </source>
</evidence>
<feature type="compositionally biased region" description="Polar residues" evidence="12">
    <location>
        <begin position="48"/>
        <end position="73"/>
    </location>
</feature>
<dbReference type="GO" id="GO:0000287">
    <property type="term" value="F:magnesium ion binding"/>
    <property type="evidence" value="ECO:0007669"/>
    <property type="project" value="TreeGrafter"/>
</dbReference>
<dbReference type="InterPro" id="IPR036412">
    <property type="entry name" value="HAD-like_sf"/>
</dbReference>
<dbReference type="Gene3D" id="3.40.50.1000">
    <property type="entry name" value="HAD superfamily/HAD-like"/>
    <property type="match status" value="1"/>
</dbReference>
<evidence type="ECO:0000256" key="11">
    <source>
        <dbReference type="PIRSR" id="PIRSR604469-1"/>
    </source>
</evidence>
<dbReference type="AlphaFoldDB" id="K0RYQ5"/>
<dbReference type="Pfam" id="PF00702">
    <property type="entry name" value="Hydrolase"/>
    <property type="match status" value="1"/>
</dbReference>
<evidence type="ECO:0000256" key="5">
    <source>
        <dbReference type="ARBA" id="ARBA00022605"/>
    </source>
</evidence>
<dbReference type="FunFam" id="3.40.50.1000:FF:000077">
    <property type="entry name" value="Phosphoserine phosphatase, chloroplastic"/>
    <property type="match status" value="1"/>
</dbReference>
<dbReference type="PANTHER" id="PTHR43344:SF2">
    <property type="entry name" value="PHOSPHOSERINE PHOSPHATASE"/>
    <property type="match status" value="1"/>
</dbReference>
<gene>
    <name evidence="13" type="ORF">THAOC_29029</name>
</gene>
<evidence type="ECO:0000256" key="10">
    <source>
        <dbReference type="ARBA" id="ARBA00031693"/>
    </source>
</evidence>
<reference evidence="13 14" key="1">
    <citation type="journal article" date="2012" name="Genome Biol.">
        <title>Genome and low-iron response of an oceanic diatom adapted to chronic iron limitation.</title>
        <authorList>
            <person name="Lommer M."/>
            <person name="Specht M."/>
            <person name="Roy A.S."/>
            <person name="Kraemer L."/>
            <person name="Andreson R."/>
            <person name="Gutowska M.A."/>
            <person name="Wolf J."/>
            <person name="Bergner S.V."/>
            <person name="Schilhabel M.B."/>
            <person name="Klostermeier U.C."/>
            <person name="Beiko R.G."/>
            <person name="Rosenstiel P."/>
            <person name="Hippler M."/>
            <person name="Laroche J."/>
        </authorList>
    </citation>
    <scope>NUCLEOTIDE SEQUENCE [LARGE SCALE GENOMIC DNA]</scope>
    <source>
        <strain evidence="13 14">CCMP1005</strain>
    </source>
</reference>
<evidence type="ECO:0000313" key="14">
    <source>
        <dbReference type="Proteomes" id="UP000266841"/>
    </source>
</evidence>
<comment type="caution">
    <text evidence="13">The sequence shown here is derived from an EMBL/GenBank/DDBJ whole genome shotgun (WGS) entry which is preliminary data.</text>
</comment>
<evidence type="ECO:0000256" key="12">
    <source>
        <dbReference type="SAM" id="MobiDB-lite"/>
    </source>
</evidence>
<keyword evidence="6" id="KW-0479">Metal-binding</keyword>
<name>K0RYQ5_THAOC</name>
<dbReference type="NCBIfam" id="TIGR01488">
    <property type="entry name" value="HAD-SF-IB"/>
    <property type="match status" value="1"/>
</dbReference>
<dbReference type="InterPro" id="IPR023214">
    <property type="entry name" value="HAD_sf"/>
</dbReference>
<feature type="active site" description="Proton donor" evidence="11">
    <location>
        <position position="162"/>
    </location>
</feature>
<sequence length="369" mass="38892">MAGGRAGVLSDLAAGLGAHTLQQVSKRPPPEAPAQQSPPAAPPARSIEQAQQAGAKSQTKRTTSLATQPTRTLDSTDRPSSSTMAAASITSRCLGKLAFRGLPSLAAAAQHRPITAFVPPSKSVRAPFVLRTMSATQAHEGNNVEHAMEMLAKADAVCFDVDSTVIDEEGIDVLADTLGKGPEVAAWTAKAMGGNVKFEDALAARLEIITPSRKQISDCLEQHPLRLSPGVDTLVTKLQQRGTDVYLVSGGFRLMIEPVAEELGVDVKNIYANTILFDDDGEYAGFDSDEPTSADQGKPKALGQIKEAGGYETMIMVGDGATDAQAKPPADAFIGYGGVVRRDAVAAKADWFVTDFETMIDIASKEKSK</sequence>
<evidence type="ECO:0000256" key="4">
    <source>
        <dbReference type="ARBA" id="ARBA00012640"/>
    </source>
</evidence>
<dbReference type="PANTHER" id="PTHR43344">
    <property type="entry name" value="PHOSPHOSERINE PHOSPHATASE"/>
    <property type="match status" value="1"/>
</dbReference>